<keyword evidence="3" id="KW-1185">Reference proteome</keyword>
<dbReference type="AlphaFoldDB" id="A0A9P4MGZ7"/>
<organism evidence="2 3">
    <name type="scientific">Myriangium duriaei CBS 260.36</name>
    <dbReference type="NCBI Taxonomy" id="1168546"/>
    <lineage>
        <taxon>Eukaryota</taxon>
        <taxon>Fungi</taxon>
        <taxon>Dikarya</taxon>
        <taxon>Ascomycota</taxon>
        <taxon>Pezizomycotina</taxon>
        <taxon>Dothideomycetes</taxon>
        <taxon>Dothideomycetidae</taxon>
        <taxon>Myriangiales</taxon>
        <taxon>Myriangiaceae</taxon>
        <taxon>Myriangium</taxon>
    </lineage>
</organism>
<evidence type="ECO:0000256" key="1">
    <source>
        <dbReference type="SAM" id="MobiDB-lite"/>
    </source>
</evidence>
<name>A0A9P4MGZ7_9PEZI</name>
<feature type="region of interest" description="Disordered" evidence="1">
    <location>
        <begin position="67"/>
        <end position="106"/>
    </location>
</feature>
<protein>
    <submittedName>
        <fullName evidence="2">Uncharacterized protein</fullName>
    </submittedName>
</protein>
<feature type="region of interest" description="Disordered" evidence="1">
    <location>
        <begin position="1"/>
        <end position="20"/>
    </location>
</feature>
<accession>A0A9P4MGZ7</accession>
<dbReference type="OrthoDB" id="10597088at2759"/>
<comment type="caution">
    <text evidence="2">The sequence shown here is derived from an EMBL/GenBank/DDBJ whole genome shotgun (WGS) entry which is preliminary data.</text>
</comment>
<dbReference type="EMBL" id="ML996084">
    <property type="protein sequence ID" value="KAF2154185.1"/>
    <property type="molecule type" value="Genomic_DNA"/>
</dbReference>
<gene>
    <name evidence="2" type="ORF">K461DRAFT_123956</name>
</gene>
<feature type="compositionally biased region" description="Basic residues" evidence="1">
    <location>
        <begin position="8"/>
        <end position="20"/>
    </location>
</feature>
<evidence type="ECO:0000313" key="3">
    <source>
        <dbReference type="Proteomes" id="UP000799439"/>
    </source>
</evidence>
<evidence type="ECO:0000313" key="2">
    <source>
        <dbReference type="EMBL" id="KAF2154185.1"/>
    </source>
</evidence>
<sequence>MHPGVRSGPKHHGGRLMRKSQRFMQKNVRAIHLIIPHAMESDREEANLGTIIDDTAVPKKPKRRFIGRRADAAAAQPVTKDHGGIEDSKAIQGTSTTELAVRKGIA</sequence>
<dbReference type="Proteomes" id="UP000799439">
    <property type="component" value="Unassembled WGS sequence"/>
</dbReference>
<feature type="compositionally biased region" description="Basic and acidic residues" evidence="1">
    <location>
        <begin position="79"/>
        <end position="89"/>
    </location>
</feature>
<proteinExistence type="predicted"/>
<reference evidence="2" key="1">
    <citation type="journal article" date="2020" name="Stud. Mycol.">
        <title>101 Dothideomycetes genomes: a test case for predicting lifestyles and emergence of pathogens.</title>
        <authorList>
            <person name="Haridas S."/>
            <person name="Albert R."/>
            <person name="Binder M."/>
            <person name="Bloem J."/>
            <person name="Labutti K."/>
            <person name="Salamov A."/>
            <person name="Andreopoulos B."/>
            <person name="Baker S."/>
            <person name="Barry K."/>
            <person name="Bills G."/>
            <person name="Bluhm B."/>
            <person name="Cannon C."/>
            <person name="Castanera R."/>
            <person name="Culley D."/>
            <person name="Daum C."/>
            <person name="Ezra D."/>
            <person name="Gonzalez J."/>
            <person name="Henrissat B."/>
            <person name="Kuo A."/>
            <person name="Liang C."/>
            <person name="Lipzen A."/>
            <person name="Lutzoni F."/>
            <person name="Magnuson J."/>
            <person name="Mondo S."/>
            <person name="Nolan M."/>
            <person name="Ohm R."/>
            <person name="Pangilinan J."/>
            <person name="Park H.-J."/>
            <person name="Ramirez L."/>
            <person name="Alfaro M."/>
            <person name="Sun H."/>
            <person name="Tritt A."/>
            <person name="Yoshinaga Y."/>
            <person name="Zwiers L.-H."/>
            <person name="Turgeon B."/>
            <person name="Goodwin S."/>
            <person name="Spatafora J."/>
            <person name="Crous P."/>
            <person name="Grigoriev I."/>
        </authorList>
    </citation>
    <scope>NUCLEOTIDE SEQUENCE</scope>
    <source>
        <strain evidence="2">CBS 260.36</strain>
    </source>
</reference>